<dbReference type="EMBL" id="AGVE01000017">
    <property type="protein sequence ID" value="EHI14388.1"/>
    <property type="molecule type" value="Genomic_DNA"/>
</dbReference>
<feature type="signal peptide" evidence="1">
    <location>
        <begin position="1"/>
        <end position="31"/>
    </location>
</feature>
<gene>
    <name evidence="3" type="ORF">KEK_03101</name>
</gene>
<dbReference type="PATRIC" id="fig|1078020.3.peg.613"/>
<sequence>MPAATFASMRKLPVLTILFAASMVLSPVANAVAGDTARIGPGAPLELSRDCHPSYEGVCVPVASDVDCAGGNGNGPEYVSGPVYVVGEGVYELDRDGDGVACEPKG</sequence>
<comment type="caution">
    <text evidence="3">The sequence shown here is derived from an EMBL/GenBank/DDBJ whole genome shotgun (WGS) entry which is preliminary data.</text>
</comment>
<feature type="domain" description="Excalibur calcium-binding" evidence="2">
    <location>
        <begin position="92"/>
        <end position="103"/>
    </location>
</feature>
<evidence type="ECO:0000313" key="4">
    <source>
        <dbReference type="Proteomes" id="UP000004915"/>
    </source>
</evidence>
<reference evidence="3 4" key="1">
    <citation type="submission" date="2011-11" db="EMBL/GenBank/DDBJ databases">
        <authorList>
            <consortium name="Tuberculosis Structural Genomics Consortium"/>
            <person name="Ioerger T.R."/>
        </authorList>
    </citation>
    <scope>NUCLEOTIDE SEQUENCE [LARGE SCALE GENOMIC DNA]</scope>
    <source>
        <strain evidence="4">ATCC 19527 / DSM 44167 / CIP 105390 / JCM 6362 / NCTC 10409 / 316</strain>
    </source>
</reference>
<accession>G7CCC5</accession>
<dbReference type="Pfam" id="PF05901">
    <property type="entry name" value="Excalibur"/>
    <property type="match status" value="1"/>
</dbReference>
<organism evidence="3 4">
    <name type="scientific">Mycolicibacterium thermoresistibile (strain ATCC 19527 / DSM 44167 / CIP 105390 / JCM 6362 / NCTC 10409 / 316)</name>
    <name type="common">Mycobacterium thermoresistibile</name>
    <dbReference type="NCBI Taxonomy" id="1078020"/>
    <lineage>
        <taxon>Bacteria</taxon>
        <taxon>Bacillati</taxon>
        <taxon>Actinomycetota</taxon>
        <taxon>Actinomycetes</taxon>
        <taxon>Mycobacteriales</taxon>
        <taxon>Mycobacteriaceae</taxon>
        <taxon>Mycolicibacterium</taxon>
    </lineage>
</organism>
<protein>
    <recommendedName>
        <fullName evidence="2">Excalibur calcium-binding domain-containing protein</fullName>
    </recommendedName>
</protein>
<dbReference type="Proteomes" id="UP000004915">
    <property type="component" value="Unassembled WGS sequence"/>
</dbReference>
<keyword evidence="1" id="KW-0732">Signal</keyword>
<proteinExistence type="predicted"/>
<name>G7CCC5_MYCT3</name>
<evidence type="ECO:0000259" key="2">
    <source>
        <dbReference type="Pfam" id="PF05901"/>
    </source>
</evidence>
<keyword evidence="4" id="KW-1185">Reference proteome</keyword>
<feature type="chain" id="PRO_5038616820" description="Excalibur calcium-binding domain-containing protein" evidence="1">
    <location>
        <begin position="32"/>
        <end position="106"/>
    </location>
</feature>
<evidence type="ECO:0000256" key="1">
    <source>
        <dbReference type="SAM" id="SignalP"/>
    </source>
</evidence>
<dbReference type="InterPro" id="IPR008613">
    <property type="entry name" value="Excalibur_Ca-bd_domain"/>
</dbReference>
<dbReference type="eggNOG" id="COG3583">
    <property type="taxonomic scope" value="Bacteria"/>
</dbReference>
<evidence type="ECO:0000313" key="3">
    <source>
        <dbReference type="EMBL" id="EHI14388.1"/>
    </source>
</evidence>
<dbReference type="AlphaFoldDB" id="G7CCC5"/>